<dbReference type="InterPro" id="IPR011006">
    <property type="entry name" value="CheY-like_superfamily"/>
</dbReference>
<evidence type="ECO:0000313" key="10">
    <source>
        <dbReference type="EMBL" id="WRQ89334.1"/>
    </source>
</evidence>
<evidence type="ECO:0000256" key="6">
    <source>
        <dbReference type="PROSITE-ProRule" id="PRU00169"/>
    </source>
</evidence>
<dbReference type="PROSITE" id="PS00676">
    <property type="entry name" value="SIGMA54_INTERACT_2"/>
    <property type="match status" value="1"/>
</dbReference>
<dbReference type="InterPro" id="IPR002197">
    <property type="entry name" value="HTH_Fis"/>
</dbReference>
<dbReference type="CDD" id="cd00009">
    <property type="entry name" value="AAA"/>
    <property type="match status" value="1"/>
</dbReference>
<evidence type="ECO:0000256" key="5">
    <source>
        <dbReference type="ARBA" id="ARBA00023163"/>
    </source>
</evidence>
<dbReference type="SUPFAM" id="SSF46689">
    <property type="entry name" value="Homeodomain-like"/>
    <property type="match status" value="1"/>
</dbReference>
<dbReference type="SMART" id="SM00448">
    <property type="entry name" value="REC"/>
    <property type="match status" value="1"/>
</dbReference>
<feature type="region of interest" description="Disordered" evidence="7">
    <location>
        <begin position="394"/>
        <end position="505"/>
    </location>
</feature>
<gene>
    <name evidence="10" type="ORF">K1X11_007930</name>
</gene>
<keyword evidence="11" id="KW-1185">Reference proteome</keyword>
<dbReference type="Pfam" id="PF00158">
    <property type="entry name" value="Sigma54_activat"/>
    <property type="match status" value="1"/>
</dbReference>
<dbReference type="Gene3D" id="1.10.8.60">
    <property type="match status" value="1"/>
</dbReference>
<organism evidence="10 11">
    <name type="scientific">Actomonas aquatica</name>
    <dbReference type="NCBI Taxonomy" id="2866162"/>
    <lineage>
        <taxon>Bacteria</taxon>
        <taxon>Pseudomonadati</taxon>
        <taxon>Verrucomicrobiota</taxon>
        <taxon>Opitutia</taxon>
        <taxon>Opitutales</taxon>
        <taxon>Opitutaceae</taxon>
        <taxon>Actomonas</taxon>
    </lineage>
</organism>
<dbReference type="PANTHER" id="PTHR32071:SF21">
    <property type="entry name" value="TRANSCRIPTIONAL REGULATORY PROTEIN FLGR"/>
    <property type="match status" value="1"/>
</dbReference>
<feature type="domain" description="Sigma-54 factor interaction" evidence="8">
    <location>
        <begin position="143"/>
        <end position="372"/>
    </location>
</feature>
<dbReference type="Pfam" id="PF00072">
    <property type="entry name" value="Response_reg"/>
    <property type="match status" value="1"/>
</dbReference>
<dbReference type="RefSeq" id="WP_221029975.1">
    <property type="nucleotide sequence ID" value="NZ_CP139781.1"/>
</dbReference>
<feature type="compositionally biased region" description="Pro residues" evidence="7">
    <location>
        <begin position="455"/>
        <end position="470"/>
    </location>
</feature>
<evidence type="ECO:0000256" key="7">
    <source>
        <dbReference type="SAM" id="MobiDB-lite"/>
    </source>
</evidence>
<dbReference type="InterPro" id="IPR058031">
    <property type="entry name" value="AAA_lid_NorR"/>
</dbReference>
<evidence type="ECO:0000259" key="8">
    <source>
        <dbReference type="PROSITE" id="PS50045"/>
    </source>
</evidence>
<keyword evidence="2" id="KW-0067">ATP-binding</keyword>
<feature type="compositionally biased region" description="Pro residues" evidence="7">
    <location>
        <begin position="403"/>
        <end position="426"/>
    </location>
</feature>
<dbReference type="PROSITE" id="PS50110">
    <property type="entry name" value="RESPONSE_REGULATORY"/>
    <property type="match status" value="1"/>
</dbReference>
<dbReference type="PRINTS" id="PR01590">
    <property type="entry name" value="HTHFIS"/>
</dbReference>
<dbReference type="InterPro" id="IPR025943">
    <property type="entry name" value="Sigma_54_int_dom_ATP-bd_2"/>
</dbReference>
<reference evidence="10 11" key="1">
    <citation type="submission" date="2023-12" db="EMBL/GenBank/DDBJ databases">
        <title>Description of an unclassified Opitutus bacterium of Verrucomicrobiota.</title>
        <authorList>
            <person name="Zhang D.-F."/>
        </authorList>
    </citation>
    <scope>NUCLEOTIDE SEQUENCE [LARGE SCALE GENOMIC DNA]</scope>
    <source>
        <strain evidence="10 11">WL0086</strain>
    </source>
</reference>
<evidence type="ECO:0000313" key="11">
    <source>
        <dbReference type="Proteomes" id="UP000738431"/>
    </source>
</evidence>
<dbReference type="SUPFAM" id="SSF52540">
    <property type="entry name" value="P-loop containing nucleoside triphosphate hydrolases"/>
    <property type="match status" value="1"/>
</dbReference>
<keyword evidence="4" id="KW-0238">DNA-binding</keyword>
<dbReference type="PANTHER" id="PTHR32071">
    <property type="entry name" value="TRANSCRIPTIONAL REGULATORY PROTEIN"/>
    <property type="match status" value="1"/>
</dbReference>
<evidence type="ECO:0000256" key="4">
    <source>
        <dbReference type="ARBA" id="ARBA00023125"/>
    </source>
</evidence>
<dbReference type="Pfam" id="PF25601">
    <property type="entry name" value="AAA_lid_14"/>
    <property type="match status" value="1"/>
</dbReference>
<dbReference type="PROSITE" id="PS00688">
    <property type="entry name" value="SIGMA54_INTERACT_3"/>
    <property type="match status" value="1"/>
</dbReference>
<dbReference type="Gene3D" id="3.40.50.2300">
    <property type="match status" value="1"/>
</dbReference>
<feature type="compositionally biased region" description="Low complexity" evidence="7">
    <location>
        <begin position="443"/>
        <end position="454"/>
    </location>
</feature>
<dbReference type="Pfam" id="PF02954">
    <property type="entry name" value="HTH_8"/>
    <property type="match status" value="1"/>
</dbReference>
<protein>
    <submittedName>
        <fullName evidence="10">Sigma-54 dependent transcriptional regulator</fullName>
    </submittedName>
</protein>
<evidence type="ECO:0000256" key="2">
    <source>
        <dbReference type="ARBA" id="ARBA00022840"/>
    </source>
</evidence>
<dbReference type="SUPFAM" id="SSF52172">
    <property type="entry name" value="CheY-like"/>
    <property type="match status" value="1"/>
</dbReference>
<dbReference type="InterPro" id="IPR002078">
    <property type="entry name" value="Sigma_54_int"/>
</dbReference>
<evidence type="ECO:0000256" key="1">
    <source>
        <dbReference type="ARBA" id="ARBA00022741"/>
    </source>
</evidence>
<feature type="domain" description="Response regulatory" evidence="9">
    <location>
        <begin position="5"/>
        <end position="119"/>
    </location>
</feature>
<feature type="modified residue" description="4-aspartylphosphate" evidence="6">
    <location>
        <position position="54"/>
    </location>
</feature>
<dbReference type="Gene3D" id="1.10.10.60">
    <property type="entry name" value="Homeodomain-like"/>
    <property type="match status" value="1"/>
</dbReference>
<dbReference type="InterPro" id="IPR009057">
    <property type="entry name" value="Homeodomain-like_sf"/>
</dbReference>
<accession>A0ABZ1CFJ0</accession>
<dbReference type="InterPro" id="IPR025944">
    <property type="entry name" value="Sigma_54_int_dom_CS"/>
</dbReference>
<dbReference type="InterPro" id="IPR001789">
    <property type="entry name" value="Sig_transdc_resp-reg_receiver"/>
</dbReference>
<dbReference type="Proteomes" id="UP000738431">
    <property type="component" value="Chromosome"/>
</dbReference>
<dbReference type="SMART" id="SM00382">
    <property type="entry name" value="AAA"/>
    <property type="match status" value="1"/>
</dbReference>
<evidence type="ECO:0000259" key="9">
    <source>
        <dbReference type="PROSITE" id="PS50110"/>
    </source>
</evidence>
<keyword evidence="5" id="KW-0804">Transcription</keyword>
<keyword evidence="3" id="KW-0805">Transcription regulation</keyword>
<feature type="compositionally biased region" description="Low complexity" evidence="7">
    <location>
        <begin position="471"/>
        <end position="485"/>
    </location>
</feature>
<sequence>MPLERILVVDDEPLIQRSLGELLRRRKYHVTIAGSIREGEEQLAKEVFDLVILDVRLPDGDGQHFLERIVAMPDRPLVTMITGHGTIEHAVTCMRIGAFDYLIKPFSASQIDVVLNKCASFIQLLRVNRYLNEQEHTGGDGLVFGRSPTMARLKQLIGRVAPSDVTVLVTGENGTGKEMIARELYRQSSRRNEPYIKVNCAALSETLIESELFGHERGAFTGATTRREGRFELAHKGTLLLDEVSEIPPSLQAKLLRVLQEREFERVGGTKTIKVNVRILATSNRHLERSVERGEFRSDLYYRLNVFPVNVPPLRERPEDIEALASEFLTRFAKRHRLALPGFTEQATRALETYPWPGNVRELQNTIERAVILGEEGRPISSAQLNLPTLPPSIFPTAHVAPQPEPTAAPVPTGPRGAPQPEPPPMSMGTGQMPPPPPPPPAEEAMIPPAAFAEPAPPPAQPPAPAPEPPSMAEEPPLTESESLPGADPATGMAPDAPVPLHEMEKRAIIDTLRATGGNRTKAADQLQISIRTLRNKIADYRKQGEVIPGDD</sequence>
<dbReference type="InterPro" id="IPR027417">
    <property type="entry name" value="P-loop_NTPase"/>
</dbReference>
<proteinExistence type="predicted"/>
<keyword evidence="6" id="KW-0597">Phosphoprotein</keyword>
<name>A0ABZ1CFJ0_9BACT</name>
<dbReference type="InterPro" id="IPR003593">
    <property type="entry name" value="AAA+_ATPase"/>
</dbReference>
<keyword evidence="1" id="KW-0547">Nucleotide-binding</keyword>
<feature type="compositionally biased region" description="Pro residues" evidence="7">
    <location>
        <begin position="433"/>
        <end position="442"/>
    </location>
</feature>
<dbReference type="EMBL" id="CP139781">
    <property type="protein sequence ID" value="WRQ89334.1"/>
    <property type="molecule type" value="Genomic_DNA"/>
</dbReference>
<evidence type="ECO:0000256" key="3">
    <source>
        <dbReference type="ARBA" id="ARBA00023015"/>
    </source>
</evidence>
<dbReference type="PROSITE" id="PS50045">
    <property type="entry name" value="SIGMA54_INTERACT_4"/>
    <property type="match status" value="1"/>
</dbReference>
<dbReference type="Gene3D" id="3.40.50.300">
    <property type="entry name" value="P-loop containing nucleotide triphosphate hydrolases"/>
    <property type="match status" value="1"/>
</dbReference>